<dbReference type="EMBL" id="AJIL01000012">
    <property type="protein sequence ID" value="KNF04406.1"/>
    <property type="molecule type" value="Genomic_DNA"/>
</dbReference>
<feature type="transmembrane region" description="Helical" evidence="1">
    <location>
        <begin position="232"/>
        <end position="253"/>
    </location>
</feature>
<sequence>MTERKCLGELVGELRDQAGWWLAWNSITRDDLHEEEKLRPKSMIEIIVNDYDPLEQPSTCGYTDQEEVGILNSTGEMREQFSRPIQLISTINDMIKYERALDGHSFESILIESVRVEGSDGRYILDFLASLWPKEWLQETRAAIQDTLSHHSPRYDQISHHSSRIFSPFDVQSTTRLLALSRFLTENGLLPQRDYKTNLLEKTTCGRVTSCDFWGFEEGKGLYIKRAYTIRLLIACWLPPFLVILGLCVLHLLNPDIGLGDILSLVGALLSALAAWIPGVMLKGWQLVDAVRGTYYTTNLNTAQEVSKSKAFKFASWSPSIQIKTWATLEAHLEPAILVSCALGQGKVTVVGNGKCYFDLIRGQPMSFYNYDTLSRYSAGAPSFSPLEITCNGGVPLEILLFRPPLGELRIPYYPALARDKFRQGRPACIGPAYIASHDYKISQIKRTSVATVHLEEPWQANLATLQVFISPKTLNSEPYRNNGQARNELKLYFGFPLSDPIKSKLSRAHFDDLRELTQAVRGGNNLLIGAD</sequence>
<keyword evidence="1" id="KW-1133">Transmembrane helix</keyword>
<gene>
    <name evidence="2" type="ORF">PSTG_02323</name>
</gene>
<proteinExistence type="predicted"/>
<comment type="caution">
    <text evidence="2">The sequence shown here is derived from an EMBL/GenBank/DDBJ whole genome shotgun (WGS) entry which is preliminary data.</text>
</comment>
<dbReference type="OrthoDB" id="2498217at2759"/>
<keyword evidence="1" id="KW-0472">Membrane</keyword>
<feature type="transmembrane region" description="Helical" evidence="1">
    <location>
        <begin position="259"/>
        <end position="277"/>
    </location>
</feature>
<dbReference type="AlphaFoldDB" id="A0A0L0VYR0"/>
<accession>A0A0L0VYR0</accession>
<name>A0A0L0VYR0_9BASI</name>
<evidence type="ECO:0000256" key="1">
    <source>
        <dbReference type="SAM" id="Phobius"/>
    </source>
</evidence>
<keyword evidence="1" id="KW-0812">Transmembrane</keyword>
<evidence type="ECO:0000313" key="2">
    <source>
        <dbReference type="EMBL" id="KNF04406.1"/>
    </source>
</evidence>
<keyword evidence="3" id="KW-1185">Reference proteome</keyword>
<evidence type="ECO:0000313" key="3">
    <source>
        <dbReference type="Proteomes" id="UP000054564"/>
    </source>
</evidence>
<organism evidence="2 3">
    <name type="scientific">Puccinia striiformis f. sp. tritici PST-78</name>
    <dbReference type="NCBI Taxonomy" id="1165861"/>
    <lineage>
        <taxon>Eukaryota</taxon>
        <taxon>Fungi</taxon>
        <taxon>Dikarya</taxon>
        <taxon>Basidiomycota</taxon>
        <taxon>Pucciniomycotina</taxon>
        <taxon>Pucciniomycetes</taxon>
        <taxon>Pucciniales</taxon>
        <taxon>Pucciniaceae</taxon>
        <taxon>Puccinia</taxon>
    </lineage>
</organism>
<reference evidence="3" key="1">
    <citation type="submission" date="2014-03" db="EMBL/GenBank/DDBJ databases">
        <title>The Genome Sequence of Puccinia striiformis f. sp. tritici PST-78.</title>
        <authorList>
            <consortium name="The Broad Institute Genome Sequencing Platform"/>
            <person name="Cuomo C."/>
            <person name="Hulbert S."/>
            <person name="Chen X."/>
            <person name="Walker B."/>
            <person name="Young S.K."/>
            <person name="Zeng Q."/>
            <person name="Gargeya S."/>
            <person name="Fitzgerald M."/>
            <person name="Haas B."/>
            <person name="Abouelleil A."/>
            <person name="Alvarado L."/>
            <person name="Arachchi H.M."/>
            <person name="Berlin A.M."/>
            <person name="Chapman S.B."/>
            <person name="Goldberg J."/>
            <person name="Griggs A."/>
            <person name="Gujja S."/>
            <person name="Hansen M."/>
            <person name="Howarth C."/>
            <person name="Imamovic A."/>
            <person name="Larimer J."/>
            <person name="McCowan C."/>
            <person name="Montmayeur A."/>
            <person name="Murphy C."/>
            <person name="Neiman D."/>
            <person name="Pearson M."/>
            <person name="Priest M."/>
            <person name="Roberts A."/>
            <person name="Saif S."/>
            <person name="Shea T."/>
            <person name="Sisk P."/>
            <person name="Sykes S."/>
            <person name="Wortman J."/>
            <person name="Nusbaum C."/>
            <person name="Birren B."/>
        </authorList>
    </citation>
    <scope>NUCLEOTIDE SEQUENCE [LARGE SCALE GENOMIC DNA]</scope>
    <source>
        <strain evidence="3">race PST-78</strain>
    </source>
</reference>
<protein>
    <submittedName>
        <fullName evidence="2">Uncharacterized protein</fullName>
    </submittedName>
</protein>
<dbReference type="Proteomes" id="UP000054564">
    <property type="component" value="Unassembled WGS sequence"/>
</dbReference>